<accession>A0A5J6LJ35</accession>
<dbReference type="PANTHER" id="PTHR42756:SF1">
    <property type="entry name" value="TRANSCRIPTIONAL REPRESSOR OF EMRAB OPERON"/>
    <property type="match status" value="1"/>
</dbReference>
<feature type="domain" description="HTH marR-type" evidence="4">
    <location>
        <begin position="3"/>
        <end position="138"/>
    </location>
</feature>
<dbReference type="GO" id="GO:0003700">
    <property type="term" value="F:DNA-binding transcription factor activity"/>
    <property type="evidence" value="ECO:0007669"/>
    <property type="project" value="InterPro"/>
</dbReference>
<dbReference type="InterPro" id="IPR036390">
    <property type="entry name" value="WH_DNA-bd_sf"/>
</dbReference>
<evidence type="ECO:0000259" key="4">
    <source>
        <dbReference type="PROSITE" id="PS50995"/>
    </source>
</evidence>
<proteinExistence type="predicted"/>
<dbReference type="SUPFAM" id="SSF46785">
    <property type="entry name" value="Winged helix' DNA-binding domain"/>
    <property type="match status" value="1"/>
</dbReference>
<dbReference type="KEGG" id="nik:F5I99_11840"/>
<dbReference type="GO" id="GO:0003677">
    <property type="term" value="F:DNA binding"/>
    <property type="evidence" value="ECO:0007669"/>
    <property type="project" value="UniProtKB-KW"/>
</dbReference>
<sequence length="138" mass="15164">MFEYCLYFNTTALARQLEKEWADAFAPFGLTPPQAFMLRTVLDRPGLLQREIAESMAISRPTATRALDGLAAKGFIQRISSEQDGREQTVQPTAAAVEIHAALNEASGVVTTRIKHTIGEEVFADTVNKVRGVRSALK</sequence>
<reference evidence="5 6" key="1">
    <citation type="submission" date="2019-09" db="EMBL/GenBank/DDBJ databases">
        <title>Nitrincola iocasae sp. nov., a bacterium isolated from the sediment collected at a cold seep field in South China Sea.</title>
        <authorList>
            <person name="Zhang H."/>
            <person name="Wang H."/>
            <person name="Li C."/>
        </authorList>
    </citation>
    <scope>NUCLEOTIDE SEQUENCE [LARGE SCALE GENOMIC DNA]</scope>
    <source>
        <strain evidence="5 6">KXZD1103</strain>
    </source>
</reference>
<dbReference type="PANTHER" id="PTHR42756">
    <property type="entry name" value="TRANSCRIPTIONAL REGULATOR, MARR"/>
    <property type="match status" value="1"/>
</dbReference>
<dbReference type="InterPro" id="IPR036388">
    <property type="entry name" value="WH-like_DNA-bd_sf"/>
</dbReference>
<keyword evidence="3" id="KW-0804">Transcription</keyword>
<evidence type="ECO:0000256" key="1">
    <source>
        <dbReference type="ARBA" id="ARBA00023015"/>
    </source>
</evidence>
<keyword evidence="1" id="KW-0805">Transcription regulation</keyword>
<dbReference type="PROSITE" id="PS01117">
    <property type="entry name" value="HTH_MARR_1"/>
    <property type="match status" value="1"/>
</dbReference>
<evidence type="ECO:0000313" key="6">
    <source>
        <dbReference type="Proteomes" id="UP000325606"/>
    </source>
</evidence>
<dbReference type="Pfam" id="PF12802">
    <property type="entry name" value="MarR_2"/>
    <property type="match status" value="1"/>
</dbReference>
<keyword evidence="2" id="KW-0238">DNA-binding</keyword>
<name>A0A5J6LJ35_9GAMM</name>
<dbReference type="SMART" id="SM00347">
    <property type="entry name" value="HTH_MARR"/>
    <property type="match status" value="1"/>
</dbReference>
<dbReference type="InterPro" id="IPR000835">
    <property type="entry name" value="HTH_MarR-typ"/>
</dbReference>
<keyword evidence="6" id="KW-1185">Reference proteome</keyword>
<dbReference type="Proteomes" id="UP000325606">
    <property type="component" value="Chromosome"/>
</dbReference>
<dbReference type="PRINTS" id="PR00598">
    <property type="entry name" value="HTHMARR"/>
</dbReference>
<protein>
    <submittedName>
        <fullName evidence="5">MarR family transcriptional regulator</fullName>
    </submittedName>
</protein>
<evidence type="ECO:0000256" key="2">
    <source>
        <dbReference type="ARBA" id="ARBA00023125"/>
    </source>
</evidence>
<evidence type="ECO:0000256" key="3">
    <source>
        <dbReference type="ARBA" id="ARBA00023163"/>
    </source>
</evidence>
<gene>
    <name evidence="5" type="ORF">F5I99_11840</name>
</gene>
<dbReference type="Gene3D" id="1.10.10.10">
    <property type="entry name" value="Winged helix-like DNA-binding domain superfamily/Winged helix DNA-binding domain"/>
    <property type="match status" value="1"/>
</dbReference>
<dbReference type="RefSeq" id="WP_151059143.1">
    <property type="nucleotide sequence ID" value="NZ_CP044222.1"/>
</dbReference>
<dbReference type="PROSITE" id="PS50995">
    <property type="entry name" value="HTH_MARR_2"/>
    <property type="match status" value="1"/>
</dbReference>
<dbReference type="AlphaFoldDB" id="A0A5J6LJ35"/>
<dbReference type="EMBL" id="CP044222">
    <property type="protein sequence ID" value="QEW08585.1"/>
    <property type="molecule type" value="Genomic_DNA"/>
</dbReference>
<organism evidence="5 6">
    <name type="scientific">Nitrincola iocasae</name>
    <dbReference type="NCBI Taxonomy" id="2614693"/>
    <lineage>
        <taxon>Bacteria</taxon>
        <taxon>Pseudomonadati</taxon>
        <taxon>Pseudomonadota</taxon>
        <taxon>Gammaproteobacteria</taxon>
        <taxon>Oceanospirillales</taxon>
        <taxon>Oceanospirillaceae</taxon>
        <taxon>Nitrincola</taxon>
    </lineage>
</organism>
<dbReference type="InterPro" id="IPR023187">
    <property type="entry name" value="Tscrpt_reg_MarR-type_CS"/>
</dbReference>
<evidence type="ECO:0000313" key="5">
    <source>
        <dbReference type="EMBL" id="QEW08585.1"/>
    </source>
</evidence>